<gene>
    <name evidence="2" type="ORF">IQ16_06837</name>
</gene>
<accession>A0A562QZH4</accession>
<proteinExistence type="predicted"/>
<comment type="caution">
    <text evidence="2">The sequence shown here is derived from an EMBL/GenBank/DDBJ whole genome shotgun (WGS) entry which is preliminary data.</text>
</comment>
<feature type="transmembrane region" description="Helical" evidence="1">
    <location>
        <begin position="21"/>
        <end position="40"/>
    </location>
</feature>
<evidence type="ECO:0000256" key="1">
    <source>
        <dbReference type="SAM" id="Phobius"/>
    </source>
</evidence>
<dbReference type="AlphaFoldDB" id="A0A562QZH4"/>
<keyword evidence="3" id="KW-1185">Reference proteome</keyword>
<dbReference type="EMBL" id="VLLA01000023">
    <property type="protein sequence ID" value="TWI61983.1"/>
    <property type="molecule type" value="Genomic_DNA"/>
</dbReference>
<dbReference type="Proteomes" id="UP000316291">
    <property type="component" value="Unassembled WGS sequence"/>
</dbReference>
<feature type="transmembrane region" description="Helical" evidence="1">
    <location>
        <begin position="52"/>
        <end position="71"/>
    </location>
</feature>
<keyword evidence="1" id="KW-1133">Transmembrane helix</keyword>
<name>A0A562QZH4_9BRAD</name>
<protein>
    <submittedName>
        <fullName evidence="2">Uncharacterized protein</fullName>
    </submittedName>
</protein>
<keyword evidence="1" id="KW-0472">Membrane</keyword>
<dbReference type="RefSeq" id="WP_018648827.1">
    <property type="nucleotide sequence ID" value="NZ_VLLA01000023.1"/>
</dbReference>
<organism evidence="2 3">
    <name type="scientific">Bradyrhizobium huanghuaihaiense</name>
    <dbReference type="NCBI Taxonomy" id="990078"/>
    <lineage>
        <taxon>Bacteria</taxon>
        <taxon>Pseudomonadati</taxon>
        <taxon>Pseudomonadota</taxon>
        <taxon>Alphaproteobacteria</taxon>
        <taxon>Hyphomicrobiales</taxon>
        <taxon>Nitrobacteraceae</taxon>
        <taxon>Bradyrhizobium</taxon>
    </lineage>
</organism>
<evidence type="ECO:0000313" key="2">
    <source>
        <dbReference type="EMBL" id="TWI61983.1"/>
    </source>
</evidence>
<dbReference type="OrthoDB" id="8256197at2"/>
<keyword evidence="1" id="KW-0812">Transmembrane</keyword>
<evidence type="ECO:0000313" key="3">
    <source>
        <dbReference type="Proteomes" id="UP000316291"/>
    </source>
</evidence>
<sequence>MVEPHPTVLDGKLTYVTSKPSSGAAIGGIVIALGLMLVFAKGATGTVVTPAGAAGLLIALVVLAISLLLTVMRRWTVEFDLTGQKLTISQSLLGRPNTIVFDCPLDECTRVGTMEYRNEGGVSYGAYIELKQGGKYSIPLPSGTLRDVSLAVSHLVRATGIPRFDTVA</sequence>
<reference evidence="2 3" key="1">
    <citation type="journal article" date="2015" name="Stand. Genomic Sci.">
        <title>Genomic Encyclopedia of Bacterial and Archaeal Type Strains, Phase III: the genomes of soil and plant-associated and newly described type strains.</title>
        <authorList>
            <person name="Whitman W.B."/>
            <person name="Woyke T."/>
            <person name="Klenk H.P."/>
            <person name="Zhou Y."/>
            <person name="Lilburn T.G."/>
            <person name="Beck B.J."/>
            <person name="De Vos P."/>
            <person name="Vandamme P."/>
            <person name="Eisen J.A."/>
            <person name="Garrity G."/>
            <person name="Hugenholtz P."/>
            <person name="Kyrpides N.C."/>
        </authorList>
    </citation>
    <scope>NUCLEOTIDE SEQUENCE [LARGE SCALE GENOMIC DNA]</scope>
    <source>
        <strain evidence="2 3">CGMCC 1.10948</strain>
    </source>
</reference>